<dbReference type="OrthoDB" id="2150011at2759"/>
<feature type="transmembrane region" description="Helical" evidence="2">
    <location>
        <begin position="62"/>
        <end position="85"/>
    </location>
</feature>
<feature type="compositionally biased region" description="Polar residues" evidence="1">
    <location>
        <begin position="475"/>
        <end position="484"/>
    </location>
</feature>
<protein>
    <submittedName>
        <fullName evidence="3">Procyclic surface glycoprotein, PSSA-2, putative</fullName>
    </submittedName>
</protein>
<keyword evidence="4" id="KW-1185">Reference proteome</keyword>
<dbReference type="EMBL" id="CYKH01000412">
    <property type="protein sequence ID" value="CUF80579.1"/>
    <property type="molecule type" value="Genomic_DNA"/>
</dbReference>
<keyword evidence="2" id="KW-1133">Transmembrane helix</keyword>
<accession>A0A0S4IT58</accession>
<feature type="transmembrane region" description="Helical" evidence="2">
    <location>
        <begin position="318"/>
        <end position="339"/>
    </location>
</feature>
<organism evidence="3 4">
    <name type="scientific">Bodo saltans</name>
    <name type="common">Flagellated protozoan</name>
    <dbReference type="NCBI Taxonomy" id="75058"/>
    <lineage>
        <taxon>Eukaryota</taxon>
        <taxon>Discoba</taxon>
        <taxon>Euglenozoa</taxon>
        <taxon>Kinetoplastea</taxon>
        <taxon>Metakinetoplastina</taxon>
        <taxon>Eubodonida</taxon>
        <taxon>Bodonidae</taxon>
        <taxon>Bodo</taxon>
    </lineage>
</organism>
<feature type="compositionally biased region" description="Basic residues" evidence="1">
    <location>
        <begin position="365"/>
        <end position="374"/>
    </location>
</feature>
<evidence type="ECO:0000313" key="4">
    <source>
        <dbReference type="Proteomes" id="UP000051952"/>
    </source>
</evidence>
<proteinExistence type="predicted"/>
<dbReference type="VEuPathDB" id="TriTrypDB:BSAL_65890"/>
<gene>
    <name evidence="3" type="ORF">BSAL_65890</name>
</gene>
<feature type="compositionally biased region" description="Low complexity" evidence="1">
    <location>
        <begin position="438"/>
        <end position="467"/>
    </location>
</feature>
<keyword evidence="2" id="KW-0472">Membrane</keyword>
<evidence type="ECO:0000256" key="1">
    <source>
        <dbReference type="SAM" id="MobiDB-lite"/>
    </source>
</evidence>
<feature type="region of interest" description="Disordered" evidence="1">
    <location>
        <begin position="347"/>
        <end position="484"/>
    </location>
</feature>
<name>A0A0S4IT58_BODSA</name>
<keyword evidence="2" id="KW-0812">Transmembrane</keyword>
<evidence type="ECO:0000256" key="2">
    <source>
        <dbReference type="SAM" id="Phobius"/>
    </source>
</evidence>
<sequence>MDPLRLVTSTFSRIFYFSQLSLPFIHLHRLSQKEEQRVNTMCFELFSPCGVCEAAGSCVRMVIGCLCCIFLGGPVLFIVGIVLLVSDNNRADYVATYNKAVVNFDTSGMATWSSTGTMGETASPASFAMQTAPVVIYGDLEDVNQNGVSTFGDNSITYPASTTPSLTFSATTSTPFTRSSVQTLVTYSSSVRCRTSFGSCSTGDMQTLCQNDAGSGAVYTGPSCFDGDTCGTCTNTQYLSVYCAVLQRSSGAWVESTAHASCLYPFGANSQTFDAASVPSNLELQLYADDDPLIVLEAVTFGTRDFGVTKGHQRRMGVILMIIGIFVTIAVCGGLCCICRSVSRDHRRRGNNNFEDNTPMEPQPFHHHHHHHTHNNQLPNKPSHHNVQGVPIDANHNAYGQPAQGGGYEYSNNVAHPHQPDGVYAYGQPPQGPNGYEQHPQQPYGAGQQQQQPYNGDQGQYYGQPQQVHAPPKTHPTSHAPTTY</sequence>
<reference evidence="4" key="1">
    <citation type="submission" date="2015-09" db="EMBL/GenBank/DDBJ databases">
        <authorList>
            <consortium name="Pathogen Informatics"/>
        </authorList>
    </citation>
    <scope>NUCLEOTIDE SEQUENCE [LARGE SCALE GENOMIC DNA]</scope>
    <source>
        <strain evidence="4">Lake Konstanz</strain>
    </source>
</reference>
<dbReference type="AlphaFoldDB" id="A0A0S4IT58"/>
<dbReference type="Proteomes" id="UP000051952">
    <property type="component" value="Unassembled WGS sequence"/>
</dbReference>
<dbReference type="OMA" id="HATRERW"/>
<evidence type="ECO:0000313" key="3">
    <source>
        <dbReference type="EMBL" id="CUF80579.1"/>
    </source>
</evidence>